<dbReference type="EC" id="2.3.2.27" evidence="1"/>
<comment type="pathway">
    <text evidence="1">Protein modification; protein ubiquitination.</text>
</comment>
<reference evidence="4" key="1">
    <citation type="submission" date="2016-01" db="EMBL/GenBank/DDBJ databases">
        <title>Reference transcriptome for the parasite Schistocephalus solidus: insights into the molecular evolution of parasitism.</title>
        <authorList>
            <person name="Hebert F.O."/>
            <person name="Grambauer S."/>
            <person name="Barber I."/>
            <person name="Landry C.R."/>
            <person name="Aubin-Horth N."/>
        </authorList>
    </citation>
    <scope>NUCLEOTIDE SEQUENCE</scope>
</reference>
<dbReference type="InterPro" id="IPR039164">
    <property type="entry name" value="UBR1-like"/>
</dbReference>
<keyword evidence="1" id="KW-0808">Transferase</keyword>
<name>A0A0X3PLT8_SCHSO</name>
<gene>
    <name evidence="4" type="ORF">TR156772</name>
</gene>
<protein>
    <recommendedName>
        <fullName evidence="1">E3 ubiquitin-protein ligase</fullName>
        <ecNumber evidence="1">2.3.2.27</ecNumber>
    </recommendedName>
</protein>
<dbReference type="GO" id="GO:0016567">
    <property type="term" value="P:protein ubiquitination"/>
    <property type="evidence" value="ECO:0007669"/>
    <property type="project" value="UniProtKB-UniRule"/>
</dbReference>
<keyword evidence="1" id="KW-0862">Zinc</keyword>
<dbReference type="AlphaFoldDB" id="A0A0X3PLT8"/>
<keyword evidence="1" id="KW-0479">Metal-binding</keyword>
<feature type="signal peptide" evidence="2">
    <location>
        <begin position="1"/>
        <end position="15"/>
    </location>
</feature>
<accession>A0A0X3PLT8</accession>
<comment type="similarity">
    <text evidence="1">Belongs to the E3 ubiquitin-protein ligase UBR1-like family.</text>
</comment>
<sequence length="509" mass="54361">MAVACSCICLAYTRALVALVLNQYNTENAGTAFTQRTAVNFAKIRIQSLPTPFRNSILSAISCLDHMLDRLSLSGSSNEPDTGSWTTAAGGSAPAASATAAAPTSNTGSTCAAASSGISLLDSVVRLNSLQLDGSSKPFSLGGTQASTPELVETFIVSRVLPCLRLAALVHAQWQDSYRLQNEGVSNPAQLIVMSLPFVGAAANPQSLRPPNLSREFRELFKFLGLATPATSDPENSAEDVLGLIQAAALRSGLAGGSSDGSSALDELIHRWLNQVTSYSPPLLLSAGSRGSGGGKALEDAGAAQMLPVGGGGGGAESEQERPVVTARIPRFRGLQHFALMVSHPRQEPVVASPKEWIAHLGTLMDIGAQLYPPRLIRPPRAFDDLFNKLHLVSCASATHRFQENLLCLVCGRLLCALCAHVSSVLVEHAFHCEGFAGVSLEINTSLVYVSLGPSICEWGSIYLDVYGEEDLDLKRGKPLFLNDDRFALLESQWLTHSFRHVLKHWRYV</sequence>
<dbReference type="PANTHER" id="PTHR21497">
    <property type="entry name" value="UBIQUITIN LIGASE E3 ALPHA-RELATED"/>
    <property type="match status" value="1"/>
</dbReference>
<dbReference type="PANTHER" id="PTHR21497:SF39">
    <property type="entry name" value="E3 UBIQUITIN-PROTEIN LIGASE UBR3"/>
    <property type="match status" value="1"/>
</dbReference>
<evidence type="ECO:0000256" key="2">
    <source>
        <dbReference type="SAM" id="SignalP"/>
    </source>
</evidence>
<evidence type="ECO:0000313" key="4">
    <source>
        <dbReference type="EMBL" id="JAP52608.1"/>
    </source>
</evidence>
<dbReference type="GO" id="GO:0000151">
    <property type="term" value="C:ubiquitin ligase complex"/>
    <property type="evidence" value="ECO:0007669"/>
    <property type="project" value="TreeGrafter"/>
</dbReference>
<keyword evidence="2" id="KW-0732">Signal</keyword>
<dbReference type="GO" id="GO:0008270">
    <property type="term" value="F:zinc ion binding"/>
    <property type="evidence" value="ECO:0007669"/>
    <property type="project" value="UniProtKB-UniRule"/>
</dbReference>
<dbReference type="GO" id="GO:0071596">
    <property type="term" value="P:ubiquitin-dependent protein catabolic process via the N-end rule pathway"/>
    <property type="evidence" value="ECO:0007669"/>
    <property type="project" value="UniProtKB-UniRule"/>
</dbReference>
<evidence type="ECO:0000256" key="1">
    <source>
        <dbReference type="RuleBase" id="RU366018"/>
    </source>
</evidence>
<organism evidence="4">
    <name type="scientific">Schistocephalus solidus</name>
    <name type="common">Tapeworm</name>
    <dbReference type="NCBI Taxonomy" id="70667"/>
    <lineage>
        <taxon>Eukaryota</taxon>
        <taxon>Metazoa</taxon>
        <taxon>Spiralia</taxon>
        <taxon>Lophotrochozoa</taxon>
        <taxon>Platyhelminthes</taxon>
        <taxon>Cestoda</taxon>
        <taxon>Eucestoda</taxon>
        <taxon>Diphyllobothriidea</taxon>
        <taxon>Diphyllobothriidae</taxon>
        <taxon>Schistocephalus</taxon>
    </lineage>
</organism>
<feature type="domain" description="E3 ubiquitin-protein ligase UBR-like C-terminal" evidence="3">
    <location>
        <begin position="371"/>
        <end position="496"/>
    </location>
</feature>
<dbReference type="Pfam" id="PF18995">
    <property type="entry name" value="PRT6_C"/>
    <property type="match status" value="1"/>
</dbReference>
<dbReference type="GO" id="GO:0061630">
    <property type="term" value="F:ubiquitin protein ligase activity"/>
    <property type="evidence" value="ECO:0007669"/>
    <property type="project" value="UniProtKB-UniRule"/>
</dbReference>
<keyword evidence="1" id="KW-0863">Zinc-finger</keyword>
<dbReference type="GO" id="GO:0005737">
    <property type="term" value="C:cytoplasm"/>
    <property type="evidence" value="ECO:0007669"/>
    <property type="project" value="TreeGrafter"/>
</dbReference>
<comment type="catalytic activity">
    <reaction evidence="1">
        <text>S-ubiquitinyl-[E2 ubiquitin-conjugating enzyme]-L-cysteine + [acceptor protein]-L-lysine = [E2 ubiquitin-conjugating enzyme]-L-cysteine + N(6)-ubiquitinyl-[acceptor protein]-L-lysine.</text>
        <dbReference type="EC" id="2.3.2.27"/>
    </reaction>
</comment>
<dbReference type="UniPathway" id="UPA00143"/>
<comment type="function">
    <text evidence="1">Ubiquitin ligase protein which is a component of the N-end rule pathway. Recognizes and binds to proteins bearing specific N-terminal residues that are destabilizing according to the N-end rule, leading to their ubiquitination and subsequent degradation.</text>
</comment>
<evidence type="ECO:0000259" key="3">
    <source>
        <dbReference type="Pfam" id="PF18995"/>
    </source>
</evidence>
<dbReference type="EMBL" id="GEEE01010617">
    <property type="protein sequence ID" value="JAP52608.1"/>
    <property type="molecule type" value="Transcribed_RNA"/>
</dbReference>
<keyword evidence="1" id="KW-0833">Ubl conjugation pathway</keyword>
<dbReference type="InterPro" id="IPR044046">
    <property type="entry name" value="E3_ligase_UBR-like_C"/>
</dbReference>
<feature type="chain" id="PRO_5012746046" description="E3 ubiquitin-protein ligase" evidence="2">
    <location>
        <begin position="16"/>
        <end position="509"/>
    </location>
</feature>
<proteinExistence type="inferred from homology"/>